<evidence type="ECO:0000256" key="1">
    <source>
        <dbReference type="SAM" id="MobiDB-lite"/>
    </source>
</evidence>
<proteinExistence type="predicted"/>
<keyword evidence="2" id="KW-0472">Membrane</keyword>
<evidence type="ECO:0000313" key="4">
    <source>
        <dbReference type="Proteomes" id="UP000318878"/>
    </source>
</evidence>
<keyword evidence="2" id="KW-0812">Transmembrane</keyword>
<keyword evidence="4" id="KW-1185">Reference proteome</keyword>
<dbReference type="Proteomes" id="UP000318878">
    <property type="component" value="Unassembled WGS sequence"/>
</dbReference>
<dbReference type="AlphaFoldDB" id="A0A5C5UVD5"/>
<reference evidence="3 4" key="1">
    <citation type="submission" date="2019-02" db="EMBL/GenBank/DDBJ databases">
        <title>Deep-cultivation of Planctomycetes and their phenomic and genomic characterization uncovers novel biology.</title>
        <authorList>
            <person name="Wiegand S."/>
            <person name="Jogler M."/>
            <person name="Boedeker C."/>
            <person name="Pinto D."/>
            <person name="Vollmers J."/>
            <person name="Rivas-Marin E."/>
            <person name="Kohn T."/>
            <person name="Peeters S.H."/>
            <person name="Heuer A."/>
            <person name="Rast P."/>
            <person name="Oberbeckmann S."/>
            <person name="Bunk B."/>
            <person name="Jeske O."/>
            <person name="Meyerdierks A."/>
            <person name="Storesund J.E."/>
            <person name="Kallscheuer N."/>
            <person name="Luecker S."/>
            <person name="Lage O.M."/>
            <person name="Pohl T."/>
            <person name="Merkel B.J."/>
            <person name="Hornburger P."/>
            <person name="Mueller R.-W."/>
            <person name="Bruemmer F."/>
            <person name="Labrenz M."/>
            <person name="Spormann A.M."/>
            <person name="Op Den Camp H."/>
            <person name="Overmann J."/>
            <person name="Amann R."/>
            <person name="Jetten M.S.M."/>
            <person name="Mascher T."/>
            <person name="Medema M.H."/>
            <person name="Devos D.P."/>
            <person name="Kaster A.-K."/>
            <person name="Ovreas L."/>
            <person name="Rohde M."/>
            <person name="Galperin M.Y."/>
            <person name="Jogler C."/>
        </authorList>
    </citation>
    <scope>NUCLEOTIDE SEQUENCE [LARGE SCALE GENOMIC DNA]</scope>
    <source>
        <strain evidence="3 4">Enr8</strain>
    </source>
</reference>
<gene>
    <name evidence="3" type="ORF">Enr8_50600</name>
</gene>
<dbReference type="EMBL" id="SJPF01000008">
    <property type="protein sequence ID" value="TWT29543.1"/>
    <property type="molecule type" value="Genomic_DNA"/>
</dbReference>
<evidence type="ECO:0000313" key="3">
    <source>
        <dbReference type="EMBL" id="TWT29543.1"/>
    </source>
</evidence>
<sequence>MMPIPVQCSNCGGSFRVADKFAGAKIRCPKCKDAAIQIPVVSAAPVDEPLGGLDDVFSSASTLGPLPKQRKSAGSSQATRTLLMVGGGLLALVVLIGGLAIAGSYAWNLAKQSQAPPTVHFQASFGVEHSTSNSSGSGPADSAMFDPNQLQAFRPKNYPIELSFPAGPIKQEQVDGREQFRWTVPPQFDVSEGLAFNEIKLIIVPKVEGESGYAAIEKAKQLIPPLPPDESQVQNRRMGSGVVGGRNAFMATYQMPSRQTVHFAAYIPDRRYIYVLLGEADGSLQHSRWDAIVQSVRFNESGPIGPPMTAAPDTGPPGMASSGREEPPKPVEPPPSLKGTAIAP</sequence>
<protein>
    <submittedName>
        <fullName evidence="3">Uncharacterized protein</fullName>
    </submittedName>
</protein>
<comment type="caution">
    <text evidence="3">The sequence shown here is derived from an EMBL/GenBank/DDBJ whole genome shotgun (WGS) entry which is preliminary data.</text>
</comment>
<accession>A0A5C5UVD5</accession>
<feature type="transmembrane region" description="Helical" evidence="2">
    <location>
        <begin position="81"/>
        <end position="107"/>
    </location>
</feature>
<organism evidence="3 4">
    <name type="scientific">Blastopirellula retiformator</name>
    <dbReference type="NCBI Taxonomy" id="2527970"/>
    <lineage>
        <taxon>Bacteria</taxon>
        <taxon>Pseudomonadati</taxon>
        <taxon>Planctomycetota</taxon>
        <taxon>Planctomycetia</taxon>
        <taxon>Pirellulales</taxon>
        <taxon>Pirellulaceae</taxon>
        <taxon>Blastopirellula</taxon>
    </lineage>
</organism>
<keyword evidence="2" id="KW-1133">Transmembrane helix</keyword>
<name>A0A5C5UVD5_9BACT</name>
<evidence type="ECO:0000256" key="2">
    <source>
        <dbReference type="SAM" id="Phobius"/>
    </source>
</evidence>
<feature type="region of interest" description="Disordered" evidence="1">
    <location>
        <begin position="300"/>
        <end position="344"/>
    </location>
</feature>